<sequence length="370" mass="40731">MHHTREPKAAVVLLDNREHTPDHEHAVHLKLADCLAQLLGIERQEPPPSSQPREAIYYVPTQTLIDPTRYQPRGIETEDDLFGGLVSQPFMATKAISHPLPAGAACPPGWTDAFAQHASDALLRGYTVFAREDARRAVALLLREGKVRIKPVRACAGRGQQVISDLQALEPILAAMDEQALGLWGLVLEEDLSAVETFSVGQARVAGLTLSYHGTQQLTRDHDGNDVYGGSDLVFVRGDYLQLLQLPLEDPVRLAINQAMRYEQAAERYFPGFIASRRNYDVARGLDSRGHLRSGVLEQSWRIGGASSAEVLALLAFAANPALQALRASTHEVFGACTLPADATLFYQGDDCELGQLSKYARIRDHDRRE</sequence>
<accession>A0A9E6PTR6</accession>
<gene>
    <name evidence="1" type="ORF">HU772_015875</name>
</gene>
<dbReference type="KEGG" id="pxn:HU772_015875"/>
<keyword evidence="2" id="KW-1185">Reference proteome</keyword>
<dbReference type="EMBL" id="CP077095">
    <property type="protein sequence ID" value="QXI36822.1"/>
    <property type="molecule type" value="Genomic_DNA"/>
</dbReference>
<dbReference type="SUPFAM" id="SSF56059">
    <property type="entry name" value="Glutathione synthetase ATP-binding domain-like"/>
    <property type="match status" value="1"/>
</dbReference>
<dbReference type="Proteomes" id="UP000633418">
    <property type="component" value="Chromosome"/>
</dbReference>
<protein>
    <submittedName>
        <fullName evidence="1">DUF3182 family protein</fullName>
    </submittedName>
</protein>
<dbReference type="AlphaFoldDB" id="A0A9E6PTR6"/>
<dbReference type="Pfam" id="PF11379">
    <property type="entry name" value="DUF3182"/>
    <property type="match status" value="1"/>
</dbReference>
<proteinExistence type="predicted"/>
<dbReference type="InterPro" id="IPR021519">
    <property type="entry name" value="DUF3182"/>
</dbReference>
<reference evidence="1 2" key="1">
    <citation type="journal article" date="2020" name="Microorganisms">
        <title>Reliable Identification of Environmental Pseudomonas Isolates Using the rpoD Gene.</title>
        <authorList>
            <consortium name="The Broad Institute Genome Sequencing Platform"/>
            <person name="Girard L."/>
            <person name="Lood C."/>
            <person name="Rokni-Zadeh H."/>
            <person name="van Noort V."/>
            <person name="Lavigne R."/>
            <person name="De Mot R."/>
        </authorList>
    </citation>
    <scope>NUCLEOTIDE SEQUENCE [LARGE SCALE GENOMIC DNA]</scope>
    <source>
        <strain evidence="1 2">RW9S1A</strain>
    </source>
</reference>
<evidence type="ECO:0000313" key="2">
    <source>
        <dbReference type="Proteomes" id="UP000633418"/>
    </source>
</evidence>
<organism evidence="1 2">
    <name type="scientific">Pseudomonas xantholysinigenes</name>
    <dbReference type="NCBI Taxonomy" id="2745490"/>
    <lineage>
        <taxon>Bacteria</taxon>
        <taxon>Pseudomonadati</taxon>
        <taxon>Pseudomonadota</taxon>
        <taxon>Gammaproteobacteria</taxon>
        <taxon>Pseudomonadales</taxon>
        <taxon>Pseudomonadaceae</taxon>
        <taxon>Pseudomonas</taxon>
    </lineage>
</organism>
<name>A0A9E6PTR6_9PSED</name>
<dbReference type="RefSeq" id="WP_186660444.1">
    <property type="nucleotide sequence ID" value="NZ_CP077095.1"/>
</dbReference>
<reference evidence="1 2" key="2">
    <citation type="journal article" date="2021" name="Microorganisms">
        <title>The Ever-Expanding Pseudomonas Genus: Description of 43 New Species and Partition of the Pseudomonas putida Group.</title>
        <authorList>
            <person name="Girard L."/>
            <person name="Lood C."/>
            <person name="Hofte M."/>
            <person name="Vandamme P."/>
            <person name="Rokni-Zadeh H."/>
            <person name="van Noort V."/>
            <person name="Lavigne R."/>
            <person name="De Mot R."/>
        </authorList>
    </citation>
    <scope>NUCLEOTIDE SEQUENCE [LARGE SCALE GENOMIC DNA]</scope>
    <source>
        <strain evidence="1 2">RW9S1A</strain>
    </source>
</reference>
<evidence type="ECO:0000313" key="1">
    <source>
        <dbReference type="EMBL" id="QXI36822.1"/>
    </source>
</evidence>